<comment type="caution">
    <text evidence="12">The sequence shown here is derived from an EMBL/GenBank/DDBJ whole genome shotgun (WGS) entry which is preliminary data.</text>
</comment>
<accession>A0AAV5U014</accession>
<dbReference type="PROSITE" id="PS50157">
    <property type="entry name" value="ZINC_FINGER_C2H2_2"/>
    <property type="match status" value="1"/>
</dbReference>
<evidence type="ECO:0000256" key="1">
    <source>
        <dbReference type="ARBA" id="ARBA00004123"/>
    </source>
</evidence>
<keyword evidence="5" id="KW-0862">Zinc</keyword>
<protein>
    <recommendedName>
        <fullName evidence="11">C2H2-type domain-containing protein</fullName>
    </recommendedName>
</protein>
<dbReference type="Gene3D" id="3.30.160.60">
    <property type="entry name" value="Classic Zinc Finger"/>
    <property type="match status" value="1"/>
</dbReference>
<comment type="subcellular location">
    <subcellularLocation>
        <location evidence="1">Nucleus</location>
    </subcellularLocation>
</comment>
<dbReference type="FunFam" id="3.30.160.60:FF:001228">
    <property type="entry name" value="Zinc finger protein 236"/>
    <property type="match status" value="1"/>
</dbReference>
<dbReference type="InterPro" id="IPR013087">
    <property type="entry name" value="Znf_C2H2_type"/>
</dbReference>
<feature type="non-terminal residue" evidence="12">
    <location>
        <position position="1"/>
    </location>
</feature>
<evidence type="ECO:0000256" key="7">
    <source>
        <dbReference type="ARBA" id="ARBA00023125"/>
    </source>
</evidence>
<dbReference type="GO" id="GO:0008270">
    <property type="term" value="F:zinc ion binding"/>
    <property type="evidence" value="ECO:0007669"/>
    <property type="project" value="UniProtKB-KW"/>
</dbReference>
<evidence type="ECO:0000256" key="6">
    <source>
        <dbReference type="ARBA" id="ARBA00023015"/>
    </source>
</evidence>
<feature type="domain" description="C2H2-type" evidence="11">
    <location>
        <begin position="30"/>
        <end position="57"/>
    </location>
</feature>
<gene>
    <name evidence="12" type="ORF">PENTCL1PPCAC_21961</name>
</gene>
<dbReference type="SUPFAM" id="SSF57667">
    <property type="entry name" value="beta-beta-alpha zinc fingers"/>
    <property type="match status" value="1"/>
</dbReference>
<dbReference type="Proteomes" id="UP001432027">
    <property type="component" value="Unassembled WGS sequence"/>
</dbReference>
<dbReference type="GO" id="GO:0003677">
    <property type="term" value="F:DNA binding"/>
    <property type="evidence" value="ECO:0007669"/>
    <property type="project" value="UniProtKB-KW"/>
</dbReference>
<evidence type="ECO:0000256" key="10">
    <source>
        <dbReference type="PROSITE-ProRule" id="PRU00042"/>
    </source>
</evidence>
<keyword evidence="8" id="KW-0804">Transcription</keyword>
<reference evidence="12" key="1">
    <citation type="submission" date="2023-10" db="EMBL/GenBank/DDBJ databases">
        <title>Genome assembly of Pristionchus species.</title>
        <authorList>
            <person name="Yoshida K."/>
            <person name="Sommer R.J."/>
        </authorList>
    </citation>
    <scope>NUCLEOTIDE SEQUENCE</scope>
    <source>
        <strain evidence="12">RS0144</strain>
    </source>
</reference>
<organism evidence="12 13">
    <name type="scientific">Pristionchus entomophagus</name>
    <dbReference type="NCBI Taxonomy" id="358040"/>
    <lineage>
        <taxon>Eukaryota</taxon>
        <taxon>Metazoa</taxon>
        <taxon>Ecdysozoa</taxon>
        <taxon>Nematoda</taxon>
        <taxon>Chromadorea</taxon>
        <taxon>Rhabditida</taxon>
        <taxon>Rhabditina</taxon>
        <taxon>Diplogasteromorpha</taxon>
        <taxon>Diplogasteroidea</taxon>
        <taxon>Neodiplogasteridae</taxon>
        <taxon>Pristionchus</taxon>
    </lineage>
</organism>
<evidence type="ECO:0000256" key="9">
    <source>
        <dbReference type="ARBA" id="ARBA00023242"/>
    </source>
</evidence>
<sequence length="64" mass="7619">CGKRFSRMDERRNHFQKVHLKKKVSTTISFESDVCGKSFSRKCALVEHKRIHLDDSDEKKYPYS</sequence>
<proteinExistence type="predicted"/>
<evidence type="ECO:0000313" key="12">
    <source>
        <dbReference type="EMBL" id="GMS99786.1"/>
    </source>
</evidence>
<keyword evidence="2" id="KW-0479">Metal-binding</keyword>
<keyword evidence="9" id="KW-0539">Nucleus</keyword>
<dbReference type="GO" id="GO:0005634">
    <property type="term" value="C:nucleus"/>
    <property type="evidence" value="ECO:0007669"/>
    <property type="project" value="UniProtKB-SubCell"/>
</dbReference>
<keyword evidence="4 10" id="KW-0863">Zinc-finger</keyword>
<evidence type="ECO:0000256" key="4">
    <source>
        <dbReference type="ARBA" id="ARBA00022771"/>
    </source>
</evidence>
<evidence type="ECO:0000313" key="13">
    <source>
        <dbReference type="Proteomes" id="UP001432027"/>
    </source>
</evidence>
<dbReference type="InterPro" id="IPR036236">
    <property type="entry name" value="Znf_C2H2_sf"/>
</dbReference>
<name>A0AAV5U014_9BILA</name>
<keyword evidence="3" id="KW-0677">Repeat</keyword>
<evidence type="ECO:0000256" key="3">
    <source>
        <dbReference type="ARBA" id="ARBA00022737"/>
    </source>
</evidence>
<dbReference type="AlphaFoldDB" id="A0AAV5U014"/>
<feature type="non-terminal residue" evidence="12">
    <location>
        <position position="64"/>
    </location>
</feature>
<evidence type="ECO:0000256" key="8">
    <source>
        <dbReference type="ARBA" id="ARBA00023163"/>
    </source>
</evidence>
<evidence type="ECO:0000256" key="5">
    <source>
        <dbReference type="ARBA" id="ARBA00022833"/>
    </source>
</evidence>
<keyword evidence="6" id="KW-0805">Transcription regulation</keyword>
<evidence type="ECO:0000259" key="11">
    <source>
        <dbReference type="PROSITE" id="PS50157"/>
    </source>
</evidence>
<evidence type="ECO:0000256" key="2">
    <source>
        <dbReference type="ARBA" id="ARBA00022723"/>
    </source>
</evidence>
<dbReference type="Pfam" id="PF00096">
    <property type="entry name" value="zf-C2H2"/>
    <property type="match status" value="1"/>
</dbReference>
<keyword evidence="7" id="KW-0238">DNA-binding</keyword>
<keyword evidence="13" id="KW-1185">Reference proteome</keyword>
<dbReference type="EMBL" id="BTSX01000005">
    <property type="protein sequence ID" value="GMS99786.1"/>
    <property type="molecule type" value="Genomic_DNA"/>
</dbReference>